<comment type="caution">
    <text evidence="1">The sequence shown here is derived from an EMBL/GenBank/DDBJ whole genome shotgun (WGS) entry which is preliminary data.</text>
</comment>
<gene>
    <name evidence="1" type="ORF">DSO57_1001578</name>
</gene>
<sequence>MESAQLISLTIYTSPTSARKTLQLRENLDPISKTTEPTIPILELGITLHKCGVPVHQSPKCVLDHSQGPAGRDCHSLVRGQNGLLFTCRRKIPLETFWYMAQGVKETIWICQYLESSNNILDSFYLVLDSCILVLDVCSLDLDSGAALMIQLLILGLHLSVYL</sequence>
<reference evidence="1" key="1">
    <citation type="submission" date="2022-04" db="EMBL/GenBank/DDBJ databases">
        <title>Genome of the entomopathogenic fungus Entomophthora muscae.</title>
        <authorList>
            <person name="Elya C."/>
            <person name="Lovett B.R."/>
            <person name="Lee E."/>
            <person name="Macias A.M."/>
            <person name="Hajek A.E."/>
            <person name="De Bivort B.L."/>
            <person name="Kasson M.T."/>
            <person name="De Fine Licht H.H."/>
            <person name="Stajich J.E."/>
        </authorList>
    </citation>
    <scope>NUCLEOTIDE SEQUENCE</scope>
    <source>
        <strain evidence="1">Berkeley</strain>
    </source>
</reference>
<evidence type="ECO:0000313" key="1">
    <source>
        <dbReference type="EMBL" id="KAJ9059506.1"/>
    </source>
</evidence>
<proteinExistence type="predicted"/>
<name>A0ACC2SAS5_9FUNG</name>
<dbReference type="EMBL" id="QTSX02005683">
    <property type="protein sequence ID" value="KAJ9059506.1"/>
    <property type="molecule type" value="Genomic_DNA"/>
</dbReference>
<dbReference type="Proteomes" id="UP001165960">
    <property type="component" value="Unassembled WGS sequence"/>
</dbReference>
<organism evidence="1 2">
    <name type="scientific">Entomophthora muscae</name>
    <dbReference type="NCBI Taxonomy" id="34485"/>
    <lineage>
        <taxon>Eukaryota</taxon>
        <taxon>Fungi</taxon>
        <taxon>Fungi incertae sedis</taxon>
        <taxon>Zoopagomycota</taxon>
        <taxon>Entomophthoromycotina</taxon>
        <taxon>Entomophthoromycetes</taxon>
        <taxon>Entomophthorales</taxon>
        <taxon>Entomophthoraceae</taxon>
        <taxon>Entomophthora</taxon>
    </lineage>
</organism>
<accession>A0ACC2SAS5</accession>
<keyword evidence="2" id="KW-1185">Reference proteome</keyword>
<protein>
    <submittedName>
        <fullName evidence="1">Uncharacterized protein</fullName>
    </submittedName>
</protein>
<evidence type="ECO:0000313" key="2">
    <source>
        <dbReference type="Proteomes" id="UP001165960"/>
    </source>
</evidence>